<comment type="caution">
    <text evidence="9">The sequence shown here is derived from an EMBL/GenBank/DDBJ whole genome shotgun (WGS) entry which is preliminary data.</text>
</comment>
<keyword evidence="5 7" id="KW-0472">Membrane</keyword>
<sequence>MRLAVVFDTSDVPDARYHPFIFLLRNDGSKHAPDFSNYMSPKVQLGGCYREYRNTPHPMNARLSYLNKTLALDIDMQHFGNAYTNCFTVYMPDLPHNYFFGLSASTDHSGTDDHDIESFELYEYNPPPREHKMRPNEEEDIAKGRKFHMDDTLRAEIKHAEEDVRHLREAEAEAEGDHEEEGVNSVQKLEENQFKIIEALNLIEQKLEIVATARRASAVVNEVLTPAHQNEFENRLVGQFGILQTEIDDIRDHARVLHRQVDELKDLTHRLLTAIDGKLGQTKRVVEETRANIASSSAAAGASRGQEHIGVVYYALYLFAALAGVALIIAAWSYHIRARERQLKKFI</sequence>
<feature type="transmembrane region" description="Helical" evidence="7">
    <location>
        <begin position="311"/>
        <end position="334"/>
    </location>
</feature>
<evidence type="ECO:0000256" key="1">
    <source>
        <dbReference type="ARBA" id="ARBA00004479"/>
    </source>
</evidence>
<organism evidence="9 10">
    <name type="scientific">Polyrhizophydium stewartii</name>
    <dbReference type="NCBI Taxonomy" id="2732419"/>
    <lineage>
        <taxon>Eukaryota</taxon>
        <taxon>Fungi</taxon>
        <taxon>Fungi incertae sedis</taxon>
        <taxon>Chytridiomycota</taxon>
        <taxon>Chytridiomycota incertae sedis</taxon>
        <taxon>Chytridiomycetes</taxon>
        <taxon>Rhizophydiales</taxon>
        <taxon>Rhizophydiales incertae sedis</taxon>
        <taxon>Polyrhizophydium</taxon>
    </lineage>
</organism>
<keyword evidence="2 7" id="KW-0812">Transmembrane</keyword>
<evidence type="ECO:0000259" key="8">
    <source>
        <dbReference type="PROSITE" id="PS51328"/>
    </source>
</evidence>
<dbReference type="PANTHER" id="PTHR12223:SF28">
    <property type="entry name" value="LECTIN, MANNOSE BINDING 1 LIKE"/>
    <property type="match status" value="1"/>
</dbReference>
<dbReference type="InterPro" id="IPR005052">
    <property type="entry name" value="Lectin_leg"/>
</dbReference>
<dbReference type="Gene3D" id="2.60.120.200">
    <property type="match status" value="1"/>
</dbReference>
<keyword evidence="10" id="KW-1185">Reference proteome</keyword>
<comment type="subcellular location">
    <subcellularLocation>
        <location evidence="1">Membrane</location>
        <topology evidence="1">Single-pass type I membrane protein</topology>
    </subcellularLocation>
</comment>
<keyword evidence="6" id="KW-0175">Coiled coil</keyword>
<evidence type="ECO:0000256" key="4">
    <source>
        <dbReference type="ARBA" id="ARBA00022989"/>
    </source>
</evidence>
<reference evidence="9 10" key="1">
    <citation type="submission" date="2023-09" db="EMBL/GenBank/DDBJ databases">
        <title>Pangenome analysis of Batrachochytrium dendrobatidis and related Chytrids.</title>
        <authorList>
            <person name="Yacoub M.N."/>
            <person name="Stajich J.E."/>
            <person name="James T.Y."/>
        </authorList>
    </citation>
    <scope>NUCLEOTIDE SEQUENCE [LARGE SCALE GENOMIC DNA]</scope>
    <source>
        <strain evidence="9 10">JEL0888</strain>
    </source>
</reference>
<dbReference type="InterPro" id="IPR013320">
    <property type="entry name" value="ConA-like_dom_sf"/>
</dbReference>
<dbReference type="EMBL" id="JADGIZ020000029">
    <property type="protein sequence ID" value="KAL2914835.1"/>
    <property type="molecule type" value="Genomic_DNA"/>
</dbReference>
<evidence type="ECO:0000256" key="6">
    <source>
        <dbReference type="SAM" id="Coils"/>
    </source>
</evidence>
<protein>
    <recommendedName>
        <fullName evidence="8">L-type lectin-like domain-containing protein</fullName>
    </recommendedName>
</protein>
<evidence type="ECO:0000313" key="10">
    <source>
        <dbReference type="Proteomes" id="UP001527925"/>
    </source>
</evidence>
<evidence type="ECO:0000256" key="5">
    <source>
        <dbReference type="ARBA" id="ARBA00023136"/>
    </source>
</evidence>
<evidence type="ECO:0000313" key="9">
    <source>
        <dbReference type="EMBL" id="KAL2914835.1"/>
    </source>
</evidence>
<feature type="coiled-coil region" evidence="6">
    <location>
        <begin position="150"/>
        <end position="177"/>
    </location>
</feature>
<evidence type="ECO:0000256" key="2">
    <source>
        <dbReference type="ARBA" id="ARBA00022692"/>
    </source>
</evidence>
<evidence type="ECO:0000256" key="3">
    <source>
        <dbReference type="ARBA" id="ARBA00022729"/>
    </source>
</evidence>
<proteinExistence type="predicted"/>
<feature type="domain" description="L-type lectin-like" evidence="8">
    <location>
        <begin position="1"/>
        <end position="124"/>
    </location>
</feature>
<dbReference type="PANTHER" id="PTHR12223">
    <property type="entry name" value="VESICULAR MANNOSE-BINDING LECTIN"/>
    <property type="match status" value="1"/>
</dbReference>
<dbReference type="Pfam" id="PF03388">
    <property type="entry name" value="Lectin_leg-like"/>
    <property type="match status" value="1"/>
</dbReference>
<keyword evidence="3" id="KW-0732">Signal</keyword>
<gene>
    <name evidence="9" type="ORF">HK105_205577</name>
</gene>
<dbReference type="SUPFAM" id="SSF49899">
    <property type="entry name" value="Concanavalin A-like lectins/glucanases"/>
    <property type="match status" value="1"/>
</dbReference>
<name>A0ABR4N5Q1_9FUNG</name>
<dbReference type="PROSITE" id="PS51328">
    <property type="entry name" value="L_LECTIN_LIKE"/>
    <property type="match status" value="1"/>
</dbReference>
<keyword evidence="4 7" id="KW-1133">Transmembrane helix</keyword>
<dbReference type="Proteomes" id="UP001527925">
    <property type="component" value="Unassembled WGS sequence"/>
</dbReference>
<dbReference type="InterPro" id="IPR051136">
    <property type="entry name" value="Intracellular_Lectin-GPT"/>
</dbReference>
<evidence type="ECO:0000256" key="7">
    <source>
        <dbReference type="SAM" id="Phobius"/>
    </source>
</evidence>
<accession>A0ABR4N5Q1</accession>